<dbReference type="Proteomes" id="UP001268651">
    <property type="component" value="Unassembled WGS sequence"/>
</dbReference>
<evidence type="ECO:0000313" key="2">
    <source>
        <dbReference type="EMBL" id="MDU8885424.1"/>
    </source>
</evidence>
<dbReference type="RefSeq" id="WP_316661304.1">
    <property type="nucleotide sequence ID" value="NZ_JAWHTF010000002.1"/>
</dbReference>
<organism evidence="2 3">
    <name type="scientific">Gilvirhabdus luticola</name>
    <dbReference type="NCBI Taxonomy" id="3079858"/>
    <lineage>
        <taxon>Bacteria</taxon>
        <taxon>Pseudomonadati</taxon>
        <taxon>Bacteroidota</taxon>
        <taxon>Flavobacteriia</taxon>
        <taxon>Flavobacteriales</taxon>
        <taxon>Flavobacteriaceae</taxon>
        <taxon>Gilvirhabdus</taxon>
    </lineage>
</organism>
<evidence type="ECO:0000313" key="3">
    <source>
        <dbReference type="Proteomes" id="UP001268651"/>
    </source>
</evidence>
<comment type="caution">
    <text evidence="2">The sequence shown here is derived from an EMBL/GenBank/DDBJ whole genome shotgun (WGS) entry which is preliminary data.</text>
</comment>
<dbReference type="InterPro" id="IPR024775">
    <property type="entry name" value="DinB-like"/>
</dbReference>
<feature type="domain" description="DinB-like" evidence="1">
    <location>
        <begin position="7"/>
        <end position="145"/>
    </location>
</feature>
<name>A0ABU3U4T7_9FLAO</name>
<gene>
    <name evidence="2" type="ORF">RXV94_04570</name>
</gene>
<accession>A0ABU3U4T7</accession>
<dbReference type="Pfam" id="PF12867">
    <property type="entry name" value="DinB_2"/>
    <property type="match status" value="1"/>
</dbReference>
<dbReference type="InterPro" id="IPR034660">
    <property type="entry name" value="DinB/YfiT-like"/>
</dbReference>
<dbReference type="Gene3D" id="1.20.120.450">
    <property type="entry name" value="dinb family like domain"/>
    <property type="match status" value="1"/>
</dbReference>
<proteinExistence type="predicted"/>
<keyword evidence="3" id="KW-1185">Reference proteome</keyword>
<sequence>MKFVLQQLKQNKEVFLGLLKHVDKDMYLWKQVPEKWCLLEIVCHLYDEEREDFRFRTQWVLEKPNTIPPAINPVGWVTERHYIEQDYNTMLQKFIDERENSIQWIESLKNPAWENAYNHPKVGILTAKHFYDNWLAHDYLHFRQITKLKFDYLNHLSGEDLNYAGIW</sequence>
<reference evidence="2 3" key="1">
    <citation type="submission" date="2023-10" db="EMBL/GenBank/DDBJ databases">
        <title>Marimonas sp. nov. isolated from tidal mud flat.</title>
        <authorList>
            <person name="Jaincy N.J."/>
            <person name="Srinivasan S."/>
            <person name="Lee S.-S."/>
        </authorList>
    </citation>
    <scope>NUCLEOTIDE SEQUENCE [LARGE SCALE GENOMIC DNA]</scope>
    <source>
        <strain evidence="2 3">MJ-SS3</strain>
    </source>
</reference>
<dbReference type="SUPFAM" id="SSF109854">
    <property type="entry name" value="DinB/YfiT-like putative metalloenzymes"/>
    <property type="match status" value="1"/>
</dbReference>
<evidence type="ECO:0000259" key="1">
    <source>
        <dbReference type="Pfam" id="PF12867"/>
    </source>
</evidence>
<dbReference type="EMBL" id="JAWHTF010000002">
    <property type="protein sequence ID" value="MDU8885424.1"/>
    <property type="molecule type" value="Genomic_DNA"/>
</dbReference>
<protein>
    <submittedName>
        <fullName evidence="2">DinB family protein</fullName>
    </submittedName>
</protein>